<dbReference type="OrthoDB" id="7506349at2"/>
<feature type="domain" description="HTH tetR-type" evidence="5">
    <location>
        <begin position="2"/>
        <end position="62"/>
    </location>
</feature>
<dbReference type="SUPFAM" id="SSF48498">
    <property type="entry name" value="Tetracyclin repressor-like, C-terminal domain"/>
    <property type="match status" value="1"/>
</dbReference>
<dbReference type="RefSeq" id="WP_131514518.1">
    <property type="nucleotide sequence ID" value="NZ_SJKD01000003.1"/>
</dbReference>
<dbReference type="Gene3D" id="1.10.357.10">
    <property type="entry name" value="Tetracycline Repressor, domain 2"/>
    <property type="match status" value="1"/>
</dbReference>
<evidence type="ECO:0000313" key="6">
    <source>
        <dbReference type="EMBL" id="TCC50003.1"/>
    </source>
</evidence>
<dbReference type="InterPro" id="IPR041583">
    <property type="entry name" value="TetR_C_31"/>
</dbReference>
<organism evidence="6 7">
    <name type="scientific">Kribbella capetownensis</name>
    <dbReference type="NCBI Taxonomy" id="1572659"/>
    <lineage>
        <taxon>Bacteria</taxon>
        <taxon>Bacillati</taxon>
        <taxon>Actinomycetota</taxon>
        <taxon>Actinomycetes</taxon>
        <taxon>Propionibacteriales</taxon>
        <taxon>Kribbellaceae</taxon>
        <taxon>Kribbella</taxon>
    </lineage>
</organism>
<dbReference type="InterPro" id="IPR009057">
    <property type="entry name" value="Homeodomain-like_sf"/>
</dbReference>
<dbReference type="EMBL" id="SJKD01000003">
    <property type="protein sequence ID" value="TCC50003.1"/>
    <property type="molecule type" value="Genomic_DNA"/>
</dbReference>
<sequence>MTSTRTRALEAAVDLLGTEGLRALTHARVDERAGLPKGSTSNHFRTRAALLTGVVDWIAASESEAIGSELRLGSADEFVDAMCALFDYITRLNRVRTTARLILFLEGSHDPVLREALSRGREAMETTATAALAELGAPNPREAARAIAAASEGMILHRIARHDDVDPRPTYELLLKVALAG</sequence>
<evidence type="ECO:0000256" key="1">
    <source>
        <dbReference type="ARBA" id="ARBA00023015"/>
    </source>
</evidence>
<dbReference type="SUPFAM" id="SSF46689">
    <property type="entry name" value="Homeodomain-like"/>
    <property type="match status" value="1"/>
</dbReference>
<keyword evidence="2 4" id="KW-0238">DNA-binding</keyword>
<reference evidence="6 7" key="1">
    <citation type="submission" date="2019-02" db="EMBL/GenBank/DDBJ databases">
        <title>Kribbella capetownensis sp. nov. and Kribbella speibonae sp. nov., isolated from soil.</title>
        <authorList>
            <person name="Curtis S.M."/>
            <person name="Norton I."/>
            <person name="Everest G.J."/>
            <person name="Meyers P.R."/>
        </authorList>
    </citation>
    <scope>NUCLEOTIDE SEQUENCE [LARGE SCALE GENOMIC DNA]</scope>
    <source>
        <strain evidence="6 7">YM53</strain>
    </source>
</reference>
<dbReference type="PANTHER" id="PTHR47506:SF6">
    <property type="entry name" value="HTH-TYPE TRANSCRIPTIONAL REPRESSOR NEMR"/>
    <property type="match status" value="1"/>
</dbReference>
<keyword evidence="7" id="KW-1185">Reference proteome</keyword>
<evidence type="ECO:0000259" key="5">
    <source>
        <dbReference type="PROSITE" id="PS50977"/>
    </source>
</evidence>
<evidence type="ECO:0000256" key="2">
    <source>
        <dbReference type="ARBA" id="ARBA00023125"/>
    </source>
</evidence>
<dbReference type="PROSITE" id="PS50977">
    <property type="entry name" value="HTH_TETR_2"/>
    <property type="match status" value="1"/>
</dbReference>
<dbReference type="GO" id="GO:0003677">
    <property type="term" value="F:DNA binding"/>
    <property type="evidence" value="ECO:0007669"/>
    <property type="project" value="UniProtKB-UniRule"/>
</dbReference>
<dbReference type="PANTHER" id="PTHR47506">
    <property type="entry name" value="TRANSCRIPTIONAL REGULATORY PROTEIN"/>
    <property type="match status" value="1"/>
</dbReference>
<dbReference type="InterPro" id="IPR036271">
    <property type="entry name" value="Tet_transcr_reg_TetR-rel_C_sf"/>
</dbReference>
<keyword evidence="1" id="KW-0805">Transcription regulation</keyword>
<evidence type="ECO:0000256" key="4">
    <source>
        <dbReference type="PROSITE-ProRule" id="PRU00335"/>
    </source>
</evidence>
<feature type="DNA-binding region" description="H-T-H motif" evidence="4">
    <location>
        <begin position="25"/>
        <end position="44"/>
    </location>
</feature>
<dbReference type="AlphaFoldDB" id="A0A4R0JRK7"/>
<dbReference type="Pfam" id="PF00440">
    <property type="entry name" value="TetR_N"/>
    <property type="match status" value="1"/>
</dbReference>
<keyword evidence="3" id="KW-0804">Transcription</keyword>
<proteinExistence type="predicted"/>
<name>A0A4R0JRK7_9ACTN</name>
<dbReference type="InterPro" id="IPR001647">
    <property type="entry name" value="HTH_TetR"/>
</dbReference>
<accession>A0A4R0JRK7</accession>
<comment type="caution">
    <text evidence="6">The sequence shown here is derived from an EMBL/GenBank/DDBJ whole genome shotgun (WGS) entry which is preliminary data.</text>
</comment>
<evidence type="ECO:0000256" key="3">
    <source>
        <dbReference type="ARBA" id="ARBA00023163"/>
    </source>
</evidence>
<evidence type="ECO:0000313" key="7">
    <source>
        <dbReference type="Proteomes" id="UP000293342"/>
    </source>
</evidence>
<gene>
    <name evidence="6" type="ORF">E0H75_17050</name>
</gene>
<dbReference type="Proteomes" id="UP000293342">
    <property type="component" value="Unassembled WGS sequence"/>
</dbReference>
<protein>
    <submittedName>
        <fullName evidence="6">TetR family transcriptional regulator</fullName>
    </submittedName>
</protein>
<dbReference type="Pfam" id="PF17940">
    <property type="entry name" value="TetR_C_31"/>
    <property type="match status" value="1"/>
</dbReference>